<keyword evidence="7" id="KW-1185">Reference proteome</keyword>
<evidence type="ECO:0000256" key="5">
    <source>
        <dbReference type="SAM" id="Phobius"/>
    </source>
</evidence>
<gene>
    <name evidence="6" type="ORF">FHK87_22945</name>
</gene>
<dbReference type="AlphaFoldDB" id="A0A504J102"/>
<evidence type="ECO:0000313" key="6">
    <source>
        <dbReference type="EMBL" id="TPN82285.1"/>
    </source>
</evidence>
<name>A0A504J102_9FLAO</name>
<reference evidence="6 7" key="1">
    <citation type="submission" date="2019-06" db="EMBL/GenBank/DDBJ databases">
        <authorList>
            <person name="Meng X."/>
        </authorList>
    </citation>
    <scope>NUCLEOTIDE SEQUENCE [LARGE SCALE GENOMIC DNA]</scope>
    <source>
        <strain evidence="6 7">M625</strain>
    </source>
</reference>
<dbReference type="OrthoDB" id="9808930at2"/>
<dbReference type="InterPro" id="IPR019109">
    <property type="entry name" value="MamF_MmsF"/>
</dbReference>
<organism evidence="6 7">
    <name type="scientific">Aquimarina algicola</name>
    <dbReference type="NCBI Taxonomy" id="2589995"/>
    <lineage>
        <taxon>Bacteria</taxon>
        <taxon>Pseudomonadati</taxon>
        <taxon>Bacteroidota</taxon>
        <taxon>Flavobacteriia</taxon>
        <taxon>Flavobacteriales</taxon>
        <taxon>Flavobacteriaceae</taxon>
        <taxon>Aquimarina</taxon>
    </lineage>
</organism>
<dbReference type="Pfam" id="PF09685">
    <property type="entry name" value="MamF_MmsF"/>
    <property type="match status" value="1"/>
</dbReference>
<comment type="caution">
    <text evidence="6">The sequence shown here is derived from an EMBL/GenBank/DDBJ whole genome shotgun (WGS) entry which is preliminary data.</text>
</comment>
<dbReference type="Proteomes" id="UP000315540">
    <property type="component" value="Unassembled WGS sequence"/>
</dbReference>
<evidence type="ECO:0000256" key="2">
    <source>
        <dbReference type="ARBA" id="ARBA00022692"/>
    </source>
</evidence>
<proteinExistence type="predicted"/>
<dbReference type="RefSeq" id="WP_140597216.1">
    <property type="nucleotide sequence ID" value="NZ_VFWZ01000009.1"/>
</dbReference>
<protein>
    <submittedName>
        <fullName evidence="6">DUF4870 domain-containing protein</fullName>
    </submittedName>
</protein>
<feature type="transmembrane region" description="Helical" evidence="5">
    <location>
        <begin position="7"/>
        <end position="30"/>
    </location>
</feature>
<feature type="transmembrane region" description="Helical" evidence="5">
    <location>
        <begin position="50"/>
        <end position="83"/>
    </location>
</feature>
<sequence>MLREDKSLLVLMHISALFSGFVGPLLIWTTQKEKILDMDEHGKEAINFQLTQLIFLIVILFFGFICFIGFIIFPFWMIFMYVFPIISAINANNNKPPYYPLVIKFIV</sequence>
<evidence type="ECO:0000256" key="3">
    <source>
        <dbReference type="ARBA" id="ARBA00022989"/>
    </source>
</evidence>
<comment type="subcellular location">
    <subcellularLocation>
        <location evidence="1">Membrane</location>
        <topology evidence="1">Multi-pass membrane protein</topology>
    </subcellularLocation>
</comment>
<evidence type="ECO:0000313" key="7">
    <source>
        <dbReference type="Proteomes" id="UP000315540"/>
    </source>
</evidence>
<keyword evidence="2 5" id="KW-0812">Transmembrane</keyword>
<evidence type="ECO:0000256" key="4">
    <source>
        <dbReference type="ARBA" id="ARBA00023136"/>
    </source>
</evidence>
<accession>A0A504J102</accession>
<evidence type="ECO:0000256" key="1">
    <source>
        <dbReference type="ARBA" id="ARBA00004141"/>
    </source>
</evidence>
<dbReference type="EMBL" id="VFWZ01000009">
    <property type="protein sequence ID" value="TPN82285.1"/>
    <property type="molecule type" value="Genomic_DNA"/>
</dbReference>
<keyword evidence="4 5" id="KW-0472">Membrane</keyword>
<keyword evidence="3 5" id="KW-1133">Transmembrane helix</keyword>